<dbReference type="EMBL" id="SOHK01000017">
    <property type="protein sequence ID" value="TFD64139.1"/>
    <property type="molecule type" value="Genomic_DNA"/>
</dbReference>
<protein>
    <submittedName>
        <fullName evidence="1">Uncharacterized protein</fullName>
    </submittedName>
</protein>
<organism evidence="1 2">
    <name type="scientific">Cryobacterium ruanii</name>
    <dbReference type="NCBI Taxonomy" id="1259197"/>
    <lineage>
        <taxon>Bacteria</taxon>
        <taxon>Bacillati</taxon>
        <taxon>Actinomycetota</taxon>
        <taxon>Actinomycetes</taxon>
        <taxon>Micrococcales</taxon>
        <taxon>Microbacteriaceae</taxon>
        <taxon>Cryobacterium</taxon>
    </lineage>
</organism>
<proteinExistence type="predicted"/>
<evidence type="ECO:0000313" key="2">
    <source>
        <dbReference type="Proteomes" id="UP000298154"/>
    </source>
</evidence>
<name>A0A4R9AL81_9MICO</name>
<evidence type="ECO:0000313" key="1">
    <source>
        <dbReference type="EMBL" id="TFD64139.1"/>
    </source>
</evidence>
<dbReference type="AlphaFoldDB" id="A0A4R9AL81"/>
<reference evidence="1 2" key="1">
    <citation type="submission" date="2019-03" db="EMBL/GenBank/DDBJ databases">
        <title>Genomics of glacier-inhabiting Cryobacterium strains.</title>
        <authorList>
            <person name="Liu Q."/>
            <person name="Xin Y.-H."/>
        </authorList>
    </citation>
    <scope>NUCLEOTIDE SEQUENCE [LARGE SCALE GENOMIC DNA]</scope>
    <source>
        <strain evidence="1 2">Sr36</strain>
    </source>
</reference>
<keyword evidence="2" id="KW-1185">Reference proteome</keyword>
<comment type="caution">
    <text evidence="1">The sequence shown here is derived from an EMBL/GenBank/DDBJ whole genome shotgun (WGS) entry which is preliminary data.</text>
</comment>
<dbReference type="Proteomes" id="UP000298154">
    <property type="component" value="Unassembled WGS sequence"/>
</dbReference>
<gene>
    <name evidence="1" type="ORF">E3T47_11530</name>
</gene>
<accession>A0A4R9AL81</accession>
<sequence length="63" mass="6644">MFWAPMCFPTSTDGPVVPPKAMGMIGANFISSSGESAAISRPMMATISDTIDCRPKLLPNALI</sequence>